<keyword evidence="2" id="KW-1185">Reference proteome</keyword>
<sequence length="110" mass="13343">MNEKVFELFENKKILLRNLQKLNLSEFTKIRTISAYFGVDMKGFYTIVFISVAKSRFMKKNYIFLDDICDKYEKKFDTAIKKRILFYRSNICSKTLHELKSNSWRCYDFM</sequence>
<dbReference type="AlphaFoldDB" id="A0A1S6U9Q5"/>
<dbReference type="GeneID" id="56567237"/>
<dbReference type="KEGG" id="cpin:CPIN18020_1597"/>
<dbReference type="EMBL" id="CP017258">
    <property type="protein sequence ID" value="AQW88430.1"/>
    <property type="molecule type" value="Genomic_DNA"/>
</dbReference>
<name>A0A1S6U9Q5_9BACT</name>
<protein>
    <submittedName>
        <fullName evidence="1">Uncharacterized protein</fullName>
    </submittedName>
</protein>
<evidence type="ECO:0000313" key="2">
    <source>
        <dbReference type="Proteomes" id="UP000190868"/>
    </source>
</evidence>
<dbReference type="RefSeq" id="WP_078423923.1">
    <property type="nucleotide sequence ID" value="NZ_CP017018.1"/>
</dbReference>
<evidence type="ECO:0000313" key="1">
    <source>
        <dbReference type="EMBL" id="AQW88430.1"/>
    </source>
</evidence>
<accession>A0A1S6U9Q5</accession>
<dbReference type="Proteomes" id="UP000190868">
    <property type="component" value="Chromosome"/>
</dbReference>
<reference evidence="2" key="1">
    <citation type="submission" date="2016-09" db="EMBL/GenBank/DDBJ databases">
        <title>Comparative genomics of the Campylobacter concisus group.</title>
        <authorList>
            <person name="Miller W.G."/>
            <person name="Yee E."/>
            <person name="Chapman M.H."/>
            <person name="Huynh S."/>
            <person name="Bono J.L."/>
            <person name="On S.L.W."/>
            <person name="StLeger J."/>
            <person name="Foster G."/>
            <person name="Parker C.T."/>
        </authorList>
    </citation>
    <scope>NUCLEOTIDE SEQUENCE [LARGE SCALE GENOMIC DNA]</scope>
    <source>
        <strain evidence="2">RM18021</strain>
    </source>
</reference>
<proteinExistence type="predicted"/>
<organism evidence="1 2">
    <name type="scientific">Campylobacter pinnipediorum subsp. caledonicus</name>
    <dbReference type="NCBI Taxonomy" id="1874362"/>
    <lineage>
        <taxon>Bacteria</taxon>
        <taxon>Pseudomonadati</taxon>
        <taxon>Campylobacterota</taxon>
        <taxon>Epsilonproteobacteria</taxon>
        <taxon>Campylobacterales</taxon>
        <taxon>Campylobacteraceae</taxon>
        <taxon>Campylobacter</taxon>
    </lineage>
</organism>
<gene>
    <name evidence="1" type="ORF">CPIN18021_1651</name>
</gene>